<feature type="binding site" evidence="1">
    <location>
        <position position="315"/>
    </location>
    <ligand>
        <name>substrate</name>
    </ligand>
</feature>
<name>A0A062UXN2_9EURY</name>
<keyword evidence="1 4" id="KW-0808">Transferase</keyword>
<dbReference type="Pfam" id="PF00586">
    <property type="entry name" value="AIRS"/>
    <property type="match status" value="1"/>
</dbReference>
<comment type="catalytic activity">
    <reaction evidence="1">
        <text>thiamine phosphate + ATP = thiamine diphosphate + ADP</text>
        <dbReference type="Rhea" id="RHEA:15913"/>
        <dbReference type="ChEBI" id="CHEBI:30616"/>
        <dbReference type="ChEBI" id="CHEBI:37575"/>
        <dbReference type="ChEBI" id="CHEBI:58937"/>
        <dbReference type="ChEBI" id="CHEBI:456216"/>
        <dbReference type="EC" id="2.7.4.16"/>
    </reaction>
</comment>
<keyword evidence="1" id="KW-0460">Magnesium</keyword>
<feature type="binding site" evidence="1">
    <location>
        <position position="218"/>
    </location>
    <ligand>
        <name>Mg(2+)</name>
        <dbReference type="ChEBI" id="CHEBI:18420"/>
        <label>5</label>
    </ligand>
</feature>
<feature type="binding site" evidence="1">
    <location>
        <position position="152"/>
    </location>
    <ligand>
        <name>ATP</name>
        <dbReference type="ChEBI" id="CHEBI:30616"/>
    </ligand>
</feature>
<evidence type="ECO:0000259" key="2">
    <source>
        <dbReference type="Pfam" id="PF00586"/>
    </source>
</evidence>
<keyword evidence="1" id="KW-0547">Nucleotide-binding</keyword>
<keyword evidence="5" id="KW-1185">Reference proteome</keyword>
<dbReference type="InterPro" id="IPR036921">
    <property type="entry name" value="PurM-like_N_sf"/>
</dbReference>
<dbReference type="AlphaFoldDB" id="A0A062UXN2"/>
<evidence type="ECO:0000313" key="5">
    <source>
        <dbReference type="Proteomes" id="UP000027153"/>
    </source>
</evidence>
<dbReference type="EMBL" id="JMIY01000004">
    <property type="protein sequence ID" value="KCZ71741.1"/>
    <property type="molecule type" value="Genomic_DNA"/>
</dbReference>
<organism evidence="4 5">
    <name type="scientific">Candidatus Methanoperedens nitratireducens</name>
    <dbReference type="NCBI Taxonomy" id="1392998"/>
    <lineage>
        <taxon>Archaea</taxon>
        <taxon>Methanobacteriati</taxon>
        <taxon>Methanobacteriota</taxon>
        <taxon>Stenosarchaea group</taxon>
        <taxon>Methanomicrobia</taxon>
        <taxon>Methanosarcinales</taxon>
        <taxon>ANME-2 cluster</taxon>
        <taxon>Candidatus Methanoperedentaceae</taxon>
        <taxon>Candidatus Methanoperedens</taxon>
    </lineage>
</organism>
<dbReference type="Gene3D" id="3.90.650.10">
    <property type="entry name" value="PurM-like C-terminal domain"/>
    <property type="match status" value="1"/>
</dbReference>
<dbReference type="RefSeq" id="WP_048090712.1">
    <property type="nucleotide sequence ID" value="NZ_JMIY01000004.1"/>
</dbReference>
<keyword evidence="1" id="KW-0784">Thiamine biosynthesis</keyword>
<dbReference type="Gene3D" id="3.30.1330.10">
    <property type="entry name" value="PurM-like, N-terminal domain"/>
    <property type="match status" value="1"/>
</dbReference>
<dbReference type="Pfam" id="PF02769">
    <property type="entry name" value="AIRS_C"/>
    <property type="match status" value="1"/>
</dbReference>
<feature type="binding site" evidence="1">
    <location>
        <position position="79"/>
    </location>
    <ligand>
        <name>Mg(2+)</name>
        <dbReference type="ChEBI" id="CHEBI:18420"/>
        <label>3</label>
    </ligand>
</feature>
<feature type="binding site" evidence="1">
    <location>
        <begin position="126"/>
        <end position="127"/>
    </location>
    <ligand>
        <name>ATP</name>
        <dbReference type="ChEBI" id="CHEBI:30616"/>
    </ligand>
</feature>
<dbReference type="PIRSF" id="PIRSF005303">
    <property type="entry name" value="Thiam_monoph_kin"/>
    <property type="match status" value="1"/>
</dbReference>
<dbReference type="PANTHER" id="PTHR30270">
    <property type="entry name" value="THIAMINE-MONOPHOSPHATE KINASE"/>
    <property type="match status" value="1"/>
</dbReference>
<feature type="binding site" evidence="1">
    <location>
        <position position="58"/>
    </location>
    <ligand>
        <name>substrate</name>
    </ligand>
</feature>
<dbReference type="NCBIfam" id="TIGR01379">
    <property type="entry name" value="thiL"/>
    <property type="match status" value="1"/>
</dbReference>
<sequence length="322" mass="34798">MKINQLNERALIAHISRLLARPGDNVVIGAGEDDCAVLDIGIGDYIVITTDMLHRKTDFPFQMSGRQIGWMSVAVNLSDLAAKGARPIGVVMAMGIPPDTELEFVDEIVKGMDECASKYGTQIIGGDTDAHDELTMAGTALGTVRKELLIRRSGAKVGDIVCVTGYPGSAGAALFALNRGIPPGQEVLKALFEPVPRIYEGIALAESRSVTSMMDISDGLALSLHDMSRAGNVGFKIYESKLPVLPYVKKLLKGDELLEAVVFTGGDFELLFTVAPDRIDRVRRSCPLTAIGEVIDRGVFIDRAGRLEELRARGYEHFKPAL</sequence>
<dbReference type="InterPro" id="IPR006283">
    <property type="entry name" value="ThiL-like"/>
</dbReference>
<feature type="binding site" evidence="1">
    <location>
        <position position="50"/>
    </location>
    <ligand>
        <name>Mg(2+)</name>
        <dbReference type="ChEBI" id="CHEBI:18420"/>
        <label>1</label>
    </ligand>
</feature>
<proteinExistence type="inferred from homology"/>
<accession>A0A062UXN2</accession>
<feature type="binding site" evidence="1">
    <location>
        <position position="34"/>
    </location>
    <ligand>
        <name>Mg(2+)</name>
        <dbReference type="ChEBI" id="CHEBI:18420"/>
        <label>4</label>
    </ligand>
</feature>
<reference evidence="4 5" key="1">
    <citation type="journal article" date="2013" name="Nature">
        <title>Anaerobic oxidation of methane coupled to nitrate reduction in a novel archaeal lineage.</title>
        <authorList>
            <person name="Haroon M.F."/>
            <person name="Hu S."/>
            <person name="Shi Y."/>
            <person name="Imelfort M."/>
            <person name="Keller J."/>
            <person name="Hugenholtz P."/>
            <person name="Yuan Z."/>
            <person name="Tyson G.W."/>
        </authorList>
    </citation>
    <scope>NUCLEOTIDE SEQUENCE [LARGE SCALE GENOMIC DNA]</scope>
    <source>
        <strain evidence="4 5">ANME-2d</strain>
    </source>
</reference>
<dbReference type="GO" id="GO:0009229">
    <property type="term" value="P:thiamine diphosphate biosynthetic process"/>
    <property type="evidence" value="ECO:0007669"/>
    <property type="project" value="UniProtKB-UniRule"/>
</dbReference>
<feature type="domain" description="PurM-like N-terminal" evidence="2">
    <location>
        <begin position="33"/>
        <end position="144"/>
    </location>
</feature>
<feature type="binding site" evidence="1">
    <location>
        <position position="51"/>
    </location>
    <ligand>
        <name>Mg(2+)</name>
        <dbReference type="ChEBI" id="CHEBI:18420"/>
        <label>1</label>
    </ligand>
</feature>
<feature type="binding site" evidence="1">
    <location>
        <position position="49"/>
    </location>
    <ligand>
        <name>Mg(2+)</name>
        <dbReference type="ChEBI" id="CHEBI:18420"/>
        <label>4</label>
    </ligand>
</feature>
<dbReference type="GO" id="GO:0009030">
    <property type="term" value="F:thiamine-phosphate kinase activity"/>
    <property type="evidence" value="ECO:0007669"/>
    <property type="project" value="UniProtKB-UniRule"/>
</dbReference>
<feature type="binding site" evidence="1">
    <location>
        <position position="34"/>
    </location>
    <ligand>
        <name>Mg(2+)</name>
        <dbReference type="ChEBI" id="CHEBI:18420"/>
        <label>3</label>
    </ligand>
</feature>
<feature type="binding site" evidence="1">
    <location>
        <position position="217"/>
    </location>
    <ligand>
        <name>ATP</name>
        <dbReference type="ChEBI" id="CHEBI:30616"/>
    </ligand>
</feature>
<dbReference type="GO" id="GO:0005524">
    <property type="term" value="F:ATP binding"/>
    <property type="evidence" value="ECO:0007669"/>
    <property type="project" value="UniProtKB-UniRule"/>
</dbReference>
<dbReference type="EC" id="2.7.4.16" evidence="1"/>
<dbReference type="InterPro" id="IPR010918">
    <property type="entry name" value="PurM-like_C_dom"/>
</dbReference>
<comment type="similarity">
    <text evidence="1">Belongs to the thiamine-monophosphate kinase family.</text>
</comment>
<keyword evidence="1" id="KW-0479">Metal-binding</keyword>
<feature type="binding site" evidence="1">
    <location>
        <position position="127"/>
    </location>
    <ligand>
        <name>Mg(2+)</name>
        <dbReference type="ChEBI" id="CHEBI:18420"/>
        <label>1</label>
    </ligand>
</feature>
<dbReference type="SUPFAM" id="SSF55326">
    <property type="entry name" value="PurM N-terminal domain-like"/>
    <property type="match status" value="1"/>
</dbReference>
<evidence type="ECO:0000256" key="1">
    <source>
        <dbReference type="HAMAP-Rule" id="MF_02128"/>
    </source>
</evidence>
<feature type="binding site" evidence="1">
    <location>
        <position position="215"/>
    </location>
    <ligand>
        <name>Mg(2+)</name>
        <dbReference type="ChEBI" id="CHEBI:18420"/>
        <label>3</label>
    </ligand>
</feature>
<feature type="binding site" evidence="1">
    <location>
        <position position="79"/>
    </location>
    <ligand>
        <name>Mg(2+)</name>
        <dbReference type="ChEBI" id="CHEBI:18420"/>
        <label>4</label>
    </ligand>
</feature>
<dbReference type="InterPro" id="IPR016188">
    <property type="entry name" value="PurM-like_N"/>
</dbReference>
<dbReference type="GO" id="GO:0000287">
    <property type="term" value="F:magnesium ion binding"/>
    <property type="evidence" value="ECO:0007669"/>
    <property type="project" value="UniProtKB-UniRule"/>
</dbReference>
<comment type="caution">
    <text evidence="4">The sequence shown here is derived from an EMBL/GenBank/DDBJ whole genome shotgun (WGS) entry which is preliminary data.</text>
</comment>
<comment type="function">
    <text evidence="1">Catalyzes the ATP-dependent phosphorylation of thiamine-monophosphate (TMP) to form thiamine-pyrophosphate (TPP), the active form of vitamin B1.</text>
</comment>
<protein>
    <recommendedName>
        <fullName evidence="1">Thiamine-monophosphate kinase</fullName>
        <shortName evidence="1">TMP kinase</shortName>
        <shortName evidence="1">Thiamine-phosphate kinase</shortName>
        <ecNumber evidence="1">2.7.4.16</ecNumber>
    </recommendedName>
</protein>
<dbReference type="InterPro" id="IPR036676">
    <property type="entry name" value="PurM-like_C_sf"/>
</dbReference>
<dbReference type="CDD" id="cd02194">
    <property type="entry name" value="ThiL"/>
    <property type="match status" value="1"/>
</dbReference>
<feature type="binding site" evidence="1">
    <location>
        <position position="79"/>
    </location>
    <ligand>
        <name>Mg(2+)</name>
        <dbReference type="ChEBI" id="CHEBI:18420"/>
        <label>2</label>
    </ligand>
</feature>
<keyword evidence="1" id="KW-0067">ATP-binding</keyword>
<comment type="pathway">
    <text evidence="1">Cofactor biosynthesis; thiamine diphosphate biosynthesis; thiamine diphosphate from thiamine phosphate: step 1/1.</text>
</comment>
<dbReference type="OrthoDB" id="45909at2157"/>
<evidence type="ECO:0000259" key="3">
    <source>
        <dbReference type="Pfam" id="PF02769"/>
    </source>
</evidence>
<dbReference type="UniPathway" id="UPA00060">
    <property type="reaction ID" value="UER00142"/>
</dbReference>
<feature type="binding site" evidence="1">
    <location>
        <position position="51"/>
    </location>
    <ligand>
        <name>Mg(2+)</name>
        <dbReference type="ChEBI" id="CHEBI:18420"/>
        <label>2</label>
    </ligand>
</feature>
<keyword evidence="1 4" id="KW-0418">Kinase</keyword>
<dbReference type="PATRIC" id="fig|1392998.3.peg.1797"/>
<comment type="miscellaneous">
    <text evidence="1">Reaction mechanism of ThiL seems to utilize a direct, inline transfer of the gamma-phosphate of ATP to TMP rather than a phosphorylated enzyme intermediate.</text>
</comment>
<dbReference type="Proteomes" id="UP000027153">
    <property type="component" value="Unassembled WGS sequence"/>
</dbReference>
<dbReference type="PANTHER" id="PTHR30270:SF3">
    <property type="entry name" value="THIAMINE-MONOPHOSPHATE KINASE"/>
    <property type="match status" value="1"/>
</dbReference>
<evidence type="ECO:0000313" key="4">
    <source>
        <dbReference type="EMBL" id="KCZ71741.1"/>
    </source>
</evidence>
<comment type="caution">
    <text evidence="1">Lacks conserved residue(s) required for the propagation of feature annotation.</text>
</comment>
<dbReference type="HAMAP" id="MF_02128">
    <property type="entry name" value="TMP_kinase"/>
    <property type="match status" value="1"/>
</dbReference>
<gene>
    <name evidence="1" type="primary">thiL</name>
    <name evidence="4" type="ORF">ANME2D_01795</name>
</gene>
<dbReference type="GO" id="GO:0009228">
    <property type="term" value="P:thiamine biosynthetic process"/>
    <property type="evidence" value="ECO:0007669"/>
    <property type="project" value="UniProtKB-KW"/>
</dbReference>
<dbReference type="SUPFAM" id="SSF56042">
    <property type="entry name" value="PurM C-terminal domain-like"/>
    <property type="match status" value="1"/>
</dbReference>
<feature type="domain" description="PurM-like C-terminal" evidence="3">
    <location>
        <begin position="156"/>
        <end position="298"/>
    </location>
</feature>